<evidence type="ECO:0000256" key="4">
    <source>
        <dbReference type="SAM" id="MobiDB-lite"/>
    </source>
</evidence>
<feature type="compositionally biased region" description="Basic and acidic residues" evidence="4">
    <location>
        <begin position="494"/>
        <end position="505"/>
    </location>
</feature>
<sequence>MANNQAPAQMMYYYVTMPQQGQGQYPQDGQMQGQTMQQPNFVDQSQMQNFMAGQQYGFLQAQDGNNGMNMQMGQVPMMAANGAAMGMPGQQVMLVMGMPNQQGQQMMDQGHQQGGWACGGQDANAQQGQNQVGGHPMMMPQQQAFQPQQQQQQQFQQMPQQQQQQQQQPQQPQQQSSMQQMRPARADAKDEAEANSASQPAEAPAPAVKAGAKKKGLANKKLEKATDKKEPTPAEASAPAPATTAAVPAQSSTPAPAPAQAEEAERPAGQEGTESGSTSGQVSRWPDVRTSVPNASAKQNSFASSIKALNLEPMRANNQPAKTNGRPLRTPVAPLELPAAATQAPAQTQQSQQPQPQQSSPTPAPVQPQEQPKPLPAPTPAPAPTAQSAPTATTTATAVKAKGFKLKNAALTKPTTTKTETDESKEEKPAPAPAPPVVQVVEEPAPVAITDTSEKKVNLMPANKVLDRELMLRIWRLHRSEKHASVFGLGTGERPSERATPDIRRSTTRPTVSSGNDIRRPTRTREPVLKPGENAYKPTEPQSRLEELERRVRGLLNKICPDNLKTIVETLAQIDLQKAEELEFVIKIIFGKALVEPHYCETYADMVFALRTRYPEFPAENEGEKPHSFTRVLLNTVQNEFESLPTTFEPTDEDRKKFESTEDLNLEMKKRKGKMLANMKFIGNLFLRQLLAVKVIGQVVHDLIGIKQGENPLPEEHMIECVCELLQAIGYTLDETQQGESLMNSFAARLKDLSGVRNNGKHAYSKRIQFQIDGLLELRKNKWMKKLFKEQAKTKNAVREEAEREQRQHGRTVGPDNMFSVQTVGVRPAYMDEISAAKKRTKQVDAGASKPKFDKQYVKKICQYYGEDQQGDTLQEDWSKAQPTKEETKQGLEWLLETGFDDPNKQDVTAQVMVELVRRRLIPWDMLKDSLTNSLASLPDMKMDTPTADVFVHSLFARLLMLGDGFNVVVLKALQTFVSSDDNKKLGWSLLVGIMKRLKSDKATEIVQKALQKSEFISIAATAKGCTAQAPTSGLAAARAYRSQEAAGVILRQLASGVLSEYPSTSQAP</sequence>
<keyword evidence="3" id="KW-0648">Protein biosynthesis</keyword>
<dbReference type="Gene3D" id="1.25.40.180">
    <property type="match status" value="2"/>
</dbReference>
<accession>A0A1Q9CIU0</accession>
<dbReference type="Pfam" id="PF02854">
    <property type="entry name" value="MIF4G"/>
    <property type="match status" value="1"/>
</dbReference>
<gene>
    <name evidence="6" type="ORF">AK812_SmicGene36489</name>
</gene>
<feature type="region of interest" description="Disordered" evidence="4">
    <location>
        <begin position="795"/>
        <end position="818"/>
    </location>
</feature>
<dbReference type="EMBL" id="LSRX01001163">
    <property type="protein sequence ID" value="OLP82825.1"/>
    <property type="molecule type" value="Genomic_DNA"/>
</dbReference>
<evidence type="ECO:0000256" key="2">
    <source>
        <dbReference type="ARBA" id="ARBA00022540"/>
    </source>
</evidence>
<dbReference type="PANTHER" id="PTHR23253:SF9">
    <property type="entry name" value="EUKARYOTIC TRANSLATION INITIATION FACTOR 4 GAMMA 2"/>
    <property type="match status" value="1"/>
</dbReference>
<feature type="compositionally biased region" description="Basic and acidic residues" evidence="4">
    <location>
        <begin position="220"/>
        <end position="232"/>
    </location>
</feature>
<dbReference type="AlphaFoldDB" id="A0A1Q9CIU0"/>
<protein>
    <submittedName>
        <fullName evidence="6">Eukaryotic translation initiation factor isoform 4G-2</fullName>
    </submittedName>
</protein>
<feature type="compositionally biased region" description="Polar residues" evidence="4">
    <location>
        <begin position="291"/>
        <end position="304"/>
    </location>
</feature>
<feature type="compositionally biased region" description="Basic and acidic residues" evidence="4">
    <location>
        <begin position="795"/>
        <end position="808"/>
    </location>
</feature>
<comment type="caution">
    <text evidence="6">The sequence shown here is derived from an EMBL/GenBank/DDBJ whole genome shotgun (WGS) entry which is preliminary data.</text>
</comment>
<feature type="domain" description="MIF4G" evidence="5">
    <location>
        <begin position="549"/>
        <end position="782"/>
    </location>
</feature>
<evidence type="ECO:0000313" key="7">
    <source>
        <dbReference type="Proteomes" id="UP000186817"/>
    </source>
</evidence>
<feature type="compositionally biased region" description="Low complexity" evidence="4">
    <location>
        <begin position="194"/>
        <end position="210"/>
    </location>
</feature>
<feature type="compositionally biased region" description="Basic and acidic residues" evidence="4">
    <location>
        <begin position="419"/>
        <end position="429"/>
    </location>
</feature>
<feature type="compositionally biased region" description="Pro residues" evidence="4">
    <location>
        <begin position="362"/>
        <end position="383"/>
    </location>
</feature>
<dbReference type="PANTHER" id="PTHR23253">
    <property type="entry name" value="EUKARYOTIC TRANSLATION INITIATION FACTOR 4 GAMMA"/>
    <property type="match status" value="1"/>
</dbReference>
<feature type="region of interest" description="Disordered" evidence="4">
    <location>
        <begin position="104"/>
        <end position="436"/>
    </location>
</feature>
<comment type="similarity">
    <text evidence="1">Belongs to the eukaryotic initiation factor 4G family.</text>
</comment>
<feature type="compositionally biased region" description="Low complexity" evidence="4">
    <location>
        <begin position="269"/>
        <end position="283"/>
    </location>
</feature>
<feature type="compositionally biased region" description="Low complexity" evidence="4">
    <location>
        <begin position="384"/>
        <end position="401"/>
    </location>
</feature>
<organism evidence="6 7">
    <name type="scientific">Symbiodinium microadriaticum</name>
    <name type="common">Dinoflagellate</name>
    <name type="synonym">Zooxanthella microadriatica</name>
    <dbReference type="NCBI Taxonomy" id="2951"/>
    <lineage>
        <taxon>Eukaryota</taxon>
        <taxon>Sar</taxon>
        <taxon>Alveolata</taxon>
        <taxon>Dinophyceae</taxon>
        <taxon>Suessiales</taxon>
        <taxon>Symbiodiniaceae</taxon>
        <taxon>Symbiodinium</taxon>
    </lineage>
</organism>
<dbReference type="Proteomes" id="UP000186817">
    <property type="component" value="Unassembled WGS sequence"/>
</dbReference>
<dbReference type="GO" id="GO:0003743">
    <property type="term" value="F:translation initiation factor activity"/>
    <property type="evidence" value="ECO:0007669"/>
    <property type="project" value="UniProtKB-KW"/>
</dbReference>
<reference evidence="6 7" key="1">
    <citation type="submission" date="2016-02" db="EMBL/GenBank/DDBJ databases">
        <title>Genome analysis of coral dinoflagellate symbionts highlights evolutionary adaptations to a symbiotic lifestyle.</title>
        <authorList>
            <person name="Aranda M."/>
            <person name="Li Y."/>
            <person name="Liew Y.J."/>
            <person name="Baumgarten S."/>
            <person name="Simakov O."/>
            <person name="Wilson M."/>
            <person name="Piel J."/>
            <person name="Ashoor H."/>
            <person name="Bougouffa S."/>
            <person name="Bajic V.B."/>
            <person name="Ryu T."/>
            <person name="Ravasi T."/>
            <person name="Bayer T."/>
            <person name="Micklem G."/>
            <person name="Kim H."/>
            <person name="Bhak J."/>
            <person name="Lajeunesse T.C."/>
            <person name="Voolstra C.R."/>
        </authorList>
    </citation>
    <scope>NUCLEOTIDE SEQUENCE [LARGE SCALE GENOMIC DNA]</scope>
    <source>
        <strain evidence="6 7">CCMP2467</strain>
    </source>
</reference>
<dbReference type="InterPro" id="IPR016024">
    <property type="entry name" value="ARM-type_fold"/>
</dbReference>
<name>A0A1Q9CIU0_SYMMI</name>
<dbReference type="OrthoDB" id="514777at2759"/>
<dbReference type="GO" id="GO:0003729">
    <property type="term" value="F:mRNA binding"/>
    <property type="evidence" value="ECO:0007669"/>
    <property type="project" value="TreeGrafter"/>
</dbReference>
<keyword evidence="2 6" id="KW-0396">Initiation factor</keyword>
<feature type="compositionally biased region" description="Low complexity" evidence="4">
    <location>
        <begin position="119"/>
        <end position="181"/>
    </location>
</feature>
<evidence type="ECO:0000256" key="1">
    <source>
        <dbReference type="ARBA" id="ARBA00005775"/>
    </source>
</evidence>
<proteinExistence type="inferred from homology"/>
<evidence type="ECO:0000259" key="5">
    <source>
        <dbReference type="SMART" id="SM00543"/>
    </source>
</evidence>
<evidence type="ECO:0000313" key="6">
    <source>
        <dbReference type="EMBL" id="OLP82825.1"/>
    </source>
</evidence>
<feature type="compositionally biased region" description="Basic and acidic residues" evidence="4">
    <location>
        <begin position="517"/>
        <end position="528"/>
    </location>
</feature>
<keyword evidence="7" id="KW-1185">Reference proteome</keyword>
<dbReference type="GO" id="GO:0016281">
    <property type="term" value="C:eukaryotic translation initiation factor 4F complex"/>
    <property type="evidence" value="ECO:0007669"/>
    <property type="project" value="TreeGrafter"/>
</dbReference>
<feature type="compositionally biased region" description="Low complexity" evidence="4">
    <location>
        <begin position="233"/>
        <end position="262"/>
    </location>
</feature>
<feature type="region of interest" description="Disordered" evidence="4">
    <location>
        <begin position="487"/>
        <end position="544"/>
    </location>
</feature>
<dbReference type="SUPFAM" id="SSF48371">
    <property type="entry name" value="ARM repeat"/>
    <property type="match status" value="1"/>
</dbReference>
<evidence type="ECO:0000256" key="3">
    <source>
        <dbReference type="ARBA" id="ARBA00022917"/>
    </source>
</evidence>
<dbReference type="InterPro" id="IPR003890">
    <property type="entry name" value="MIF4G-like_typ-3"/>
</dbReference>
<dbReference type="OMA" id="HAYSKRI"/>
<feature type="compositionally biased region" description="Low complexity" evidence="4">
    <location>
        <begin position="338"/>
        <end position="361"/>
    </location>
</feature>
<dbReference type="SMART" id="SM00543">
    <property type="entry name" value="MIF4G"/>
    <property type="match status" value="1"/>
</dbReference>